<dbReference type="Proteomes" id="UP000027647">
    <property type="component" value="Unassembled WGS sequence"/>
</dbReference>
<accession>A0A074M3C9</accession>
<evidence type="ECO:0000313" key="2">
    <source>
        <dbReference type="Proteomes" id="UP000027647"/>
    </source>
</evidence>
<dbReference type="STRING" id="1044.EH31_13665"/>
<keyword evidence="2" id="KW-1185">Reference proteome</keyword>
<proteinExistence type="predicted"/>
<dbReference type="RefSeq" id="WP_051699243.1">
    <property type="nucleotide sequence ID" value="NZ_JMIW01000006.1"/>
</dbReference>
<dbReference type="OrthoDB" id="5540856at2"/>
<protein>
    <recommendedName>
        <fullName evidence="3">Chemotaxis protein</fullName>
    </recommendedName>
</protein>
<name>A0A074M3C9_ERYLO</name>
<gene>
    <name evidence="1" type="ORF">EH31_13665</name>
</gene>
<dbReference type="eggNOG" id="ENOG502Z9HF">
    <property type="taxonomic scope" value="Bacteria"/>
</dbReference>
<dbReference type="EMBL" id="JMIW01000006">
    <property type="protein sequence ID" value="KEO89081.1"/>
    <property type="molecule type" value="Genomic_DNA"/>
</dbReference>
<comment type="caution">
    <text evidence="1">The sequence shown here is derived from an EMBL/GenBank/DDBJ whole genome shotgun (WGS) entry which is preliminary data.</text>
</comment>
<organism evidence="1 2">
    <name type="scientific">Erythrobacter longus</name>
    <dbReference type="NCBI Taxonomy" id="1044"/>
    <lineage>
        <taxon>Bacteria</taxon>
        <taxon>Pseudomonadati</taxon>
        <taxon>Pseudomonadota</taxon>
        <taxon>Alphaproteobacteria</taxon>
        <taxon>Sphingomonadales</taxon>
        <taxon>Erythrobacteraceae</taxon>
        <taxon>Erythrobacter/Porphyrobacter group</taxon>
        <taxon>Erythrobacter</taxon>
    </lineage>
</organism>
<dbReference type="AlphaFoldDB" id="A0A074M3C9"/>
<sequence>MKLVIREYLASLRERGELDAVLPDLLTELGFTVYSRPGRGTRQYGVDVAAVGEGQDGVRRVHLFSVKSGDLDRTEWNTASPQSLRPSLDEILDHYVCSRIPPEYSDLPVAICLTFGGAIKEEVRAEVTGYMTRNSSDRITFEEWNGDRLAEVVLQGILREDLFLGAMRGHLRKSVAMVEQPDVSLEHFGRLLRAVVGAPGKTAADRLSQARLINICVWIMFVWAREADNVEAPFLASERSLLEAWELLKKDVARGGKTAANAGAVINELANLHFSIWDELFEAKILPHAGVRHALSSAVSSPASVDVNLKLFDLIGRLAMRGLWIVWELSPATGPVLLDDDYLTSLPEVLQEANLDKIKLIDRLCHHMMQIVSNNRALLSPVADWQAIDIALAFTLLASRPNAHGAIDEWAEELAKRSIFAFNVHGRYPITSHSYWDLVEHPSEPSEEYRKANTEGSILFPMLALWAAARGKRELLDEIAKFKSEALEHCTFQTWLPSEDSEANLYLGRHNHGAALTGIPVTTGTSDTLYYVLEEARSNTHFDDLSAVRLGHWVLVPMACRSQRLPIPPQLWRELLLAVGTGKPDADDGYNGDDGK</sequence>
<reference evidence="1 2" key="1">
    <citation type="submission" date="2014-04" db="EMBL/GenBank/DDBJ databases">
        <title>A comprehensive comparison of genomes of Erythrobacter spp. strains.</title>
        <authorList>
            <person name="Zheng Q."/>
        </authorList>
    </citation>
    <scope>NUCLEOTIDE SEQUENCE [LARGE SCALE GENOMIC DNA]</scope>
    <source>
        <strain evidence="1 2">DSM 6997</strain>
    </source>
</reference>
<evidence type="ECO:0000313" key="1">
    <source>
        <dbReference type="EMBL" id="KEO89081.1"/>
    </source>
</evidence>
<evidence type="ECO:0008006" key="3">
    <source>
        <dbReference type="Google" id="ProtNLM"/>
    </source>
</evidence>